<reference evidence="8" key="1">
    <citation type="journal article" date="2011" name="J. Proteome Res.">
        <title>There are abundant antimicrobial peptides in brains of two kinds of Bombina toads.</title>
        <authorList>
            <person name="Liu R."/>
            <person name="Liu H."/>
            <person name="Ma Y."/>
            <person name="Wu J."/>
            <person name="Yang H."/>
            <person name="Ye H."/>
            <person name="Lai R."/>
        </authorList>
    </citation>
    <scope>NUCLEOTIDE SEQUENCE</scope>
    <source>
        <tissue evidence="8">Skin</tissue>
    </source>
</reference>
<proteinExistence type="evidence at transcript level"/>
<name>C3RSS6_9ANUR</name>
<evidence type="ECO:0000256" key="5">
    <source>
        <dbReference type="ARBA" id="ARBA00022529"/>
    </source>
</evidence>
<keyword evidence="5" id="KW-0929">Antimicrobial</keyword>
<dbReference type="GO" id="GO:0005576">
    <property type="term" value="C:extracellular region"/>
    <property type="evidence" value="ECO:0007669"/>
    <property type="project" value="UniProtKB-SubCell"/>
</dbReference>
<dbReference type="Pfam" id="PF05298">
    <property type="entry name" value="Bombinin"/>
    <property type="match status" value="1"/>
</dbReference>
<evidence type="ECO:0000313" key="8">
    <source>
        <dbReference type="EMBL" id="ABZ86131.1"/>
    </source>
</evidence>
<keyword evidence="6" id="KW-0044">Antibiotic</keyword>
<comment type="subcellular location">
    <subcellularLocation>
        <location evidence="1">Secreted</location>
    </subcellularLocation>
</comment>
<feature type="chain" id="PRO_5002930251" evidence="7">
    <location>
        <begin position="19"/>
        <end position="148"/>
    </location>
</feature>
<evidence type="ECO:0000256" key="7">
    <source>
        <dbReference type="SAM" id="SignalP"/>
    </source>
</evidence>
<evidence type="ECO:0000256" key="4">
    <source>
        <dbReference type="ARBA" id="ARBA00022525"/>
    </source>
</evidence>
<protein>
    <submittedName>
        <fullName evidence="8">Antimicrobial peptide</fullName>
    </submittedName>
</protein>
<evidence type="ECO:0000256" key="6">
    <source>
        <dbReference type="ARBA" id="ARBA00023022"/>
    </source>
</evidence>
<keyword evidence="3" id="KW-0878">Amphibian defense peptide</keyword>
<sequence length="148" mass="16797">MNFKYIVAVSFLIAFAYARSVQNDEQFLSQRDVLEEESLREIRGIGGKILAGVKTALKGAAKELAATYLHRKRTAEEHEVMKRLEAVMRDLDSLDYPEEAFERETRGFNQEEIANFFSKKEKRILGPVLGLVGSALGGLIKRLDNYNQ</sequence>
<accession>C3RSS6</accession>
<organism evidence="8">
    <name type="scientific">Bombina microdeladigitora</name>
    <name type="common">Hubei firebelly toad</name>
    <dbReference type="NCBI Taxonomy" id="356193"/>
    <lineage>
        <taxon>Eukaryota</taxon>
        <taxon>Metazoa</taxon>
        <taxon>Chordata</taxon>
        <taxon>Craniata</taxon>
        <taxon>Vertebrata</taxon>
        <taxon>Euteleostomi</taxon>
        <taxon>Amphibia</taxon>
        <taxon>Batrachia</taxon>
        <taxon>Anura</taxon>
        <taxon>Bombinatoridae</taxon>
        <taxon>Bombina</taxon>
    </lineage>
</organism>
<dbReference type="EMBL" id="EU289732">
    <property type="protein sequence ID" value="ABZ86131.1"/>
    <property type="molecule type" value="mRNA"/>
</dbReference>
<dbReference type="InterPro" id="IPR007962">
    <property type="entry name" value="Bombinin"/>
</dbReference>
<comment type="similarity">
    <text evidence="2">Belongs to the bombinin family.</text>
</comment>
<evidence type="ECO:0000256" key="2">
    <source>
        <dbReference type="ARBA" id="ARBA00008381"/>
    </source>
</evidence>
<feature type="signal peptide" evidence="7">
    <location>
        <begin position="1"/>
        <end position="18"/>
    </location>
</feature>
<dbReference type="GO" id="GO:0042742">
    <property type="term" value="P:defense response to bacterium"/>
    <property type="evidence" value="ECO:0007669"/>
    <property type="project" value="UniProtKB-KW"/>
</dbReference>
<evidence type="ECO:0000256" key="1">
    <source>
        <dbReference type="ARBA" id="ARBA00004613"/>
    </source>
</evidence>
<dbReference type="AlphaFoldDB" id="C3RSS6"/>
<keyword evidence="7" id="KW-0732">Signal</keyword>
<keyword evidence="4" id="KW-0964">Secreted</keyword>
<evidence type="ECO:0000256" key="3">
    <source>
        <dbReference type="ARBA" id="ARBA00022446"/>
    </source>
</evidence>